<gene>
    <name evidence="2" type="ORF">EV665_1524</name>
</gene>
<evidence type="ECO:0000256" key="1">
    <source>
        <dbReference type="SAM" id="MobiDB-lite"/>
    </source>
</evidence>
<dbReference type="Proteomes" id="UP000295351">
    <property type="component" value="Unassembled WGS sequence"/>
</dbReference>
<evidence type="ECO:0000313" key="2">
    <source>
        <dbReference type="EMBL" id="TCN31628.1"/>
    </source>
</evidence>
<sequence length="177" mass="18959">MIPRMPDQQLSHIGVRIADTERRNNNRRRTGTIAEGPDDKGRYRVELSRQGGVPYLSPWIRARTVGAGAVKMDVIYAVGEQVDVVSESGDLTDARIDFGTYSDDNARENGENVPLRLKVGDSVIEVSGGGITLKASKIVLDGEVHLGGEGGQLLHRKGDADSDGDTAVGSASRVYAV</sequence>
<accession>A0A4R2BUW5</accession>
<name>A0A4R2BUW5_SHIGR</name>
<keyword evidence="3" id="KW-1185">Reference proteome</keyword>
<reference evidence="2 3" key="1">
    <citation type="submission" date="2019-03" db="EMBL/GenBank/DDBJ databases">
        <title>Genomic Encyclopedia of Type Strains, Phase IV (KMG-IV): sequencing the most valuable type-strain genomes for metagenomic binning, comparative biology and taxonomic classification.</title>
        <authorList>
            <person name="Goeker M."/>
        </authorList>
    </citation>
    <scope>NUCLEOTIDE SEQUENCE [LARGE SCALE GENOMIC DNA]</scope>
    <source>
        <strain evidence="2 3">DSM 18401</strain>
    </source>
</reference>
<dbReference type="InterPro" id="IPR037026">
    <property type="entry name" value="Vgr_OB-fold_dom_sf"/>
</dbReference>
<comment type="caution">
    <text evidence="2">The sequence shown here is derived from an EMBL/GenBank/DDBJ whole genome shotgun (WGS) entry which is preliminary data.</text>
</comment>
<dbReference type="AlphaFoldDB" id="A0A4R2BUW5"/>
<feature type="region of interest" description="Disordered" evidence="1">
    <location>
        <begin position="19"/>
        <end position="39"/>
    </location>
</feature>
<evidence type="ECO:0000313" key="3">
    <source>
        <dbReference type="Proteomes" id="UP000295351"/>
    </source>
</evidence>
<dbReference type="Gene3D" id="2.40.50.230">
    <property type="entry name" value="Gp5 N-terminal domain"/>
    <property type="match status" value="1"/>
</dbReference>
<dbReference type="EMBL" id="SLVX01000052">
    <property type="protein sequence ID" value="TCN31628.1"/>
    <property type="molecule type" value="Genomic_DNA"/>
</dbReference>
<protein>
    <submittedName>
        <fullName evidence="2">Phage baseplate assembly protein gpV</fullName>
    </submittedName>
</protein>
<organism evidence="2 3">
    <name type="scientific">Shinella granuli</name>
    <dbReference type="NCBI Taxonomy" id="323621"/>
    <lineage>
        <taxon>Bacteria</taxon>
        <taxon>Pseudomonadati</taxon>
        <taxon>Pseudomonadota</taxon>
        <taxon>Alphaproteobacteria</taxon>
        <taxon>Hyphomicrobiales</taxon>
        <taxon>Rhizobiaceae</taxon>
        <taxon>Shinella</taxon>
    </lineage>
</organism>
<proteinExistence type="predicted"/>